<dbReference type="PANTHER" id="PTHR30346:SF0">
    <property type="entry name" value="HCA OPERON TRANSCRIPTIONAL ACTIVATOR HCAR"/>
    <property type="match status" value="1"/>
</dbReference>
<sequence>MELFHLRYFLAVADELNLTRAAARLHLAASPLSRRVRDLERELGAPLFTRSARGMALTAAGRALLPRARDIVARVEALPGALAAADGHPVVVVGMAPDVTAAVRDGFLERLRAARPELAVRIRPGTSAELARAVARRELDLAFLHGGSDDPGLTVRRVDTRPAAVAVGHGRGFDDRTEVRLEELAELPYVSIRYDAAPAVYRATGELLARHGVHRRIELDTHNPGDLTHVVAAGEAFTLVGLGSGATHKAFVGEPVHVLPVTGAQVRLGTDAVWRGDRAADPGDVVGVLAAAAGTPTGPVA</sequence>
<dbReference type="InterPro" id="IPR036388">
    <property type="entry name" value="WH-like_DNA-bd_sf"/>
</dbReference>
<dbReference type="PANTHER" id="PTHR30346">
    <property type="entry name" value="TRANSCRIPTIONAL DUAL REGULATOR HCAR-RELATED"/>
    <property type="match status" value="1"/>
</dbReference>
<accession>A0A852W2R7</accession>
<evidence type="ECO:0000313" key="6">
    <source>
        <dbReference type="EMBL" id="NYF99871.1"/>
    </source>
</evidence>
<evidence type="ECO:0000259" key="5">
    <source>
        <dbReference type="PROSITE" id="PS50931"/>
    </source>
</evidence>
<dbReference type="PRINTS" id="PR00039">
    <property type="entry name" value="HTHLYSR"/>
</dbReference>
<organism evidence="6 7">
    <name type="scientific">Pseudonocardia alni</name>
    <name type="common">Amycolata alni</name>
    <dbReference type="NCBI Taxonomy" id="33907"/>
    <lineage>
        <taxon>Bacteria</taxon>
        <taxon>Bacillati</taxon>
        <taxon>Actinomycetota</taxon>
        <taxon>Actinomycetes</taxon>
        <taxon>Pseudonocardiales</taxon>
        <taxon>Pseudonocardiaceae</taxon>
        <taxon>Pseudonocardia</taxon>
    </lineage>
</organism>
<keyword evidence="3 6" id="KW-0238">DNA-binding</keyword>
<evidence type="ECO:0000256" key="1">
    <source>
        <dbReference type="ARBA" id="ARBA00009437"/>
    </source>
</evidence>
<comment type="caution">
    <text evidence="6">The sequence shown here is derived from an EMBL/GenBank/DDBJ whole genome shotgun (WGS) entry which is preliminary data.</text>
</comment>
<dbReference type="FunFam" id="1.10.10.10:FF:000001">
    <property type="entry name" value="LysR family transcriptional regulator"/>
    <property type="match status" value="1"/>
</dbReference>
<dbReference type="Pfam" id="PF00126">
    <property type="entry name" value="HTH_1"/>
    <property type="match status" value="1"/>
</dbReference>
<dbReference type="InterPro" id="IPR036390">
    <property type="entry name" value="WH_DNA-bd_sf"/>
</dbReference>
<evidence type="ECO:0000313" key="7">
    <source>
        <dbReference type="Proteomes" id="UP000549695"/>
    </source>
</evidence>
<keyword evidence="4" id="KW-0804">Transcription</keyword>
<feature type="domain" description="HTH lysR-type" evidence="5">
    <location>
        <begin position="1"/>
        <end position="58"/>
    </location>
</feature>
<evidence type="ECO:0000256" key="2">
    <source>
        <dbReference type="ARBA" id="ARBA00023015"/>
    </source>
</evidence>
<name>A0A852W2R7_PSEA5</name>
<dbReference type="SUPFAM" id="SSF53850">
    <property type="entry name" value="Periplasmic binding protein-like II"/>
    <property type="match status" value="1"/>
</dbReference>
<dbReference type="GeneID" id="98049999"/>
<protein>
    <submittedName>
        <fullName evidence="6">DNA-binding transcriptional LysR family regulator</fullName>
    </submittedName>
</protein>
<dbReference type="SUPFAM" id="SSF46785">
    <property type="entry name" value="Winged helix' DNA-binding domain"/>
    <property type="match status" value="1"/>
</dbReference>
<dbReference type="AlphaFoldDB" id="A0A852W2R7"/>
<dbReference type="PROSITE" id="PS50931">
    <property type="entry name" value="HTH_LYSR"/>
    <property type="match status" value="1"/>
</dbReference>
<dbReference type="Pfam" id="PF03466">
    <property type="entry name" value="LysR_substrate"/>
    <property type="match status" value="1"/>
</dbReference>
<gene>
    <name evidence="6" type="ORF">HDA37_000157</name>
</gene>
<dbReference type="GO" id="GO:0003677">
    <property type="term" value="F:DNA binding"/>
    <property type="evidence" value="ECO:0007669"/>
    <property type="project" value="UniProtKB-KW"/>
</dbReference>
<keyword evidence="2" id="KW-0805">Transcription regulation</keyword>
<evidence type="ECO:0000256" key="3">
    <source>
        <dbReference type="ARBA" id="ARBA00023125"/>
    </source>
</evidence>
<dbReference type="Gene3D" id="1.10.10.10">
    <property type="entry name" value="Winged helix-like DNA-binding domain superfamily/Winged helix DNA-binding domain"/>
    <property type="match status" value="1"/>
</dbReference>
<dbReference type="GO" id="GO:0003700">
    <property type="term" value="F:DNA-binding transcription factor activity"/>
    <property type="evidence" value="ECO:0007669"/>
    <property type="project" value="InterPro"/>
</dbReference>
<comment type="similarity">
    <text evidence="1">Belongs to the LysR transcriptional regulatory family.</text>
</comment>
<dbReference type="InterPro" id="IPR000847">
    <property type="entry name" value="LysR_HTH_N"/>
</dbReference>
<dbReference type="EMBL" id="JACCCZ010000001">
    <property type="protein sequence ID" value="NYF99871.1"/>
    <property type="molecule type" value="Genomic_DNA"/>
</dbReference>
<reference evidence="6 7" key="1">
    <citation type="submission" date="2020-07" db="EMBL/GenBank/DDBJ databases">
        <title>Sequencing the genomes of 1000 actinobacteria strains.</title>
        <authorList>
            <person name="Klenk H.-P."/>
        </authorList>
    </citation>
    <scope>NUCLEOTIDE SEQUENCE [LARGE SCALE GENOMIC DNA]</scope>
    <source>
        <strain evidence="6 7">DSM 44749</strain>
    </source>
</reference>
<dbReference type="GO" id="GO:0032993">
    <property type="term" value="C:protein-DNA complex"/>
    <property type="evidence" value="ECO:0007669"/>
    <property type="project" value="TreeGrafter"/>
</dbReference>
<dbReference type="RefSeq" id="WP_062394974.1">
    <property type="nucleotide sequence ID" value="NZ_BAAAJZ010000011.1"/>
</dbReference>
<proteinExistence type="inferred from homology"/>
<evidence type="ECO:0000256" key="4">
    <source>
        <dbReference type="ARBA" id="ARBA00023163"/>
    </source>
</evidence>
<dbReference type="Gene3D" id="3.40.190.10">
    <property type="entry name" value="Periplasmic binding protein-like II"/>
    <property type="match status" value="2"/>
</dbReference>
<keyword evidence="7" id="KW-1185">Reference proteome</keyword>
<dbReference type="InterPro" id="IPR005119">
    <property type="entry name" value="LysR_subst-bd"/>
</dbReference>
<dbReference type="Proteomes" id="UP000549695">
    <property type="component" value="Unassembled WGS sequence"/>
</dbReference>